<sequence length="622" mass="69761">MATASAEDAARVLEALEHARLVAQLYADAEAELFKKVADRLQERLGEPEYEGARFAEIRELRREAERIVGRLERAAAKAVRDGVTDAWRRGVDAALEDLRGLGSKKLISPGQGVDVLVGQTLNLVTQVQAGALRAVEDIYRQVIARTVGLSLTGALTRREATQRALDRFANQGITGFVDRAGRHWDMPSYTEMAMRTAMTRATVDGHLAAMSENGIDLVLVSRTPHGCPLCDPWEGEVLSISGPAGTRTEPHATRDDETVKVKVAATVAEARAAGLLHPNCRHALNAYLPGVTQPAPPVKASGTYEDTQEQRRLERQVRHWKRREAAALDDDARAKAGAKVEEYQARLRELTKATGLRRRSGREQIGVPRPPRPKQTPAPKPPRQRPERPEQPTVEPAEPSTSSRPPGVPEHWPVTLRGLPEEDLLAFMQWYTDDPDMQERFLTYLDELEQREAREDADPGWAWSWEEDETPEDRRITELVAGGMPYLDAYAEVHGLDSGELRRQEELSLLRQERETGETLDAMVRRLYAEWLDMQVVEAENATRGVLLNKQGEAADIDPRTLFSGRADRARTYASEELLRWWGDHPRMTLTEFKAQMLERDSDRRAARRIREGSAGKEFGV</sequence>
<evidence type="ECO:0000313" key="2">
    <source>
        <dbReference type="EMBL" id="GGK90310.1"/>
    </source>
</evidence>
<dbReference type="AlphaFoldDB" id="A0AA37BM45"/>
<evidence type="ECO:0000256" key="1">
    <source>
        <dbReference type="SAM" id="MobiDB-lite"/>
    </source>
</evidence>
<feature type="compositionally biased region" description="Basic and acidic residues" evidence="1">
    <location>
        <begin position="309"/>
        <end position="319"/>
    </location>
</feature>
<gene>
    <name evidence="2" type="ORF">GCM10010126_57160</name>
</gene>
<feature type="compositionally biased region" description="Pro residues" evidence="1">
    <location>
        <begin position="369"/>
        <end position="382"/>
    </location>
</feature>
<feature type="region of interest" description="Disordered" evidence="1">
    <location>
        <begin position="295"/>
        <end position="319"/>
    </location>
</feature>
<accession>A0AA37BM45</accession>
<proteinExistence type="predicted"/>
<reference evidence="2" key="1">
    <citation type="journal article" date="2014" name="Int. J. Syst. Evol. Microbiol.">
        <title>Complete genome sequence of Corynebacterium casei LMG S-19264T (=DSM 44701T), isolated from a smear-ripened cheese.</title>
        <authorList>
            <consortium name="US DOE Joint Genome Institute (JGI-PGF)"/>
            <person name="Walter F."/>
            <person name="Albersmeier A."/>
            <person name="Kalinowski J."/>
            <person name="Ruckert C."/>
        </authorList>
    </citation>
    <scope>NUCLEOTIDE SEQUENCE</scope>
    <source>
        <strain evidence="2">JCM 3093</strain>
    </source>
</reference>
<name>A0AA37BM45_9ACTN</name>
<dbReference type="GO" id="GO:0005198">
    <property type="term" value="F:structural molecule activity"/>
    <property type="evidence" value="ECO:0007669"/>
    <property type="project" value="InterPro"/>
</dbReference>
<dbReference type="RefSeq" id="WP_191897518.1">
    <property type="nucleotide sequence ID" value="NZ_BMQD01000023.1"/>
</dbReference>
<dbReference type="InterPro" id="IPR009319">
    <property type="entry name" value="Phage_A118_VSP1"/>
</dbReference>
<evidence type="ECO:0000313" key="3">
    <source>
        <dbReference type="Proteomes" id="UP000627984"/>
    </source>
</evidence>
<dbReference type="Pfam" id="PF06152">
    <property type="entry name" value="Phage_min_cap2"/>
    <property type="match status" value="1"/>
</dbReference>
<protein>
    <recommendedName>
        <fullName evidence="4">Phage minor capsid protein 2</fullName>
    </recommendedName>
</protein>
<evidence type="ECO:0008006" key="4">
    <source>
        <dbReference type="Google" id="ProtNLM"/>
    </source>
</evidence>
<feature type="region of interest" description="Disordered" evidence="1">
    <location>
        <begin position="352"/>
        <end position="415"/>
    </location>
</feature>
<comment type="caution">
    <text evidence="2">The sequence shown here is derived from an EMBL/GenBank/DDBJ whole genome shotgun (WGS) entry which is preliminary data.</text>
</comment>
<organism evidence="2 3">
    <name type="scientific">Planomonospora parontospora</name>
    <dbReference type="NCBI Taxonomy" id="58119"/>
    <lineage>
        <taxon>Bacteria</taxon>
        <taxon>Bacillati</taxon>
        <taxon>Actinomycetota</taxon>
        <taxon>Actinomycetes</taxon>
        <taxon>Streptosporangiales</taxon>
        <taxon>Streptosporangiaceae</taxon>
        <taxon>Planomonospora</taxon>
    </lineage>
</organism>
<dbReference type="EMBL" id="BMQD01000023">
    <property type="protein sequence ID" value="GGK90310.1"/>
    <property type="molecule type" value="Genomic_DNA"/>
</dbReference>
<reference evidence="2" key="2">
    <citation type="submission" date="2022-09" db="EMBL/GenBank/DDBJ databases">
        <authorList>
            <person name="Sun Q."/>
            <person name="Ohkuma M."/>
        </authorList>
    </citation>
    <scope>NUCLEOTIDE SEQUENCE</scope>
    <source>
        <strain evidence="2">JCM 3093</strain>
    </source>
</reference>
<dbReference type="Proteomes" id="UP000627984">
    <property type="component" value="Unassembled WGS sequence"/>
</dbReference>